<dbReference type="PANTHER" id="PTHR42924:SF3">
    <property type="entry name" value="POLYMERASE_HISTIDINOL PHOSPHATASE N-TERMINAL DOMAIN-CONTAINING PROTEIN"/>
    <property type="match status" value="1"/>
</dbReference>
<dbReference type="InterPro" id="IPR003141">
    <property type="entry name" value="Pol/His_phosphatase_N"/>
</dbReference>
<dbReference type="GO" id="GO:0004534">
    <property type="term" value="F:5'-3' RNA exonuclease activity"/>
    <property type="evidence" value="ECO:0007669"/>
    <property type="project" value="TreeGrafter"/>
</dbReference>
<protein>
    <submittedName>
        <fullName evidence="2">PHP domain-containing protein</fullName>
    </submittedName>
</protein>
<dbReference type="InterPro" id="IPR016195">
    <property type="entry name" value="Pol/histidinol_Pase-like"/>
</dbReference>
<dbReference type="Gene3D" id="3.20.20.140">
    <property type="entry name" value="Metal-dependent hydrolases"/>
    <property type="match status" value="1"/>
</dbReference>
<dbReference type="CDD" id="cd12112">
    <property type="entry name" value="PHP_HisPPase_Chlorobi_like"/>
    <property type="match status" value="1"/>
</dbReference>
<evidence type="ECO:0000313" key="2">
    <source>
        <dbReference type="EMBL" id="AXY78483.1"/>
    </source>
</evidence>
<gene>
    <name evidence="2" type="ORF">D3H65_01940</name>
</gene>
<dbReference type="GO" id="GO:0035312">
    <property type="term" value="F:5'-3' DNA exonuclease activity"/>
    <property type="evidence" value="ECO:0007669"/>
    <property type="project" value="TreeGrafter"/>
</dbReference>
<name>A0A3B7MY54_9BACT</name>
<dbReference type="InterPro" id="IPR004013">
    <property type="entry name" value="PHP_dom"/>
</dbReference>
<dbReference type="InterPro" id="IPR052018">
    <property type="entry name" value="PHP_domain"/>
</dbReference>
<organism evidence="2 3">
    <name type="scientific">Paraflavitalea soli</name>
    <dbReference type="NCBI Taxonomy" id="2315862"/>
    <lineage>
        <taxon>Bacteria</taxon>
        <taxon>Pseudomonadati</taxon>
        <taxon>Bacteroidota</taxon>
        <taxon>Chitinophagia</taxon>
        <taxon>Chitinophagales</taxon>
        <taxon>Chitinophagaceae</taxon>
        <taxon>Paraflavitalea</taxon>
    </lineage>
</organism>
<reference evidence="2 3" key="1">
    <citation type="submission" date="2018-09" db="EMBL/GenBank/DDBJ databases">
        <title>Genome sequencing of strain 6GH32-13.</title>
        <authorList>
            <person name="Weon H.-Y."/>
            <person name="Heo J."/>
            <person name="Kwon S.-W."/>
        </authorList>
    </citation>
    <scope>NUCLEOTIDE SEQUENCE [LARGE SCALE GENOMIC DNA]</scope>
    <source>
        <strain evidence="2 3">5GH32-13</strain>
    </source>
</reference>
<dbReference type="InterPro" id="IPR032165">
    <property type="entry name" value="DUF5001"/>
</dbReference>
<dbReference type="Pfam" id="PF02811">
    <property type="entry name" value="PHP"/>
    <property type="match status" value="1"/>
</dbReference>
<feature type="domain" description="Polymerase/histidinol phosphatase N-terminal" evidence="1">
    <location>
        <begin position="3"/>
        <end position="81"/>
    </location>
</feature>
<dbReference type="PANTHER" id="PTHR42924">
    <property type="entry name" value="EXONUCLEASE"/>
    <property type="match status" value="1"/>
</dbReference>
<dbReference type="Proteomes" id="UP000263900">
    <property type="component" value="Chromosome"/>
</dbReference>
<dbReference type="OrthoDB" id="9804333at2"/>
<dbReference type="AlphaFoldDB" id="A0A3B7MY54"/>
<dbReference type="SMART" id="SM00481">
    <property type="entry name" value="POLIIIAc"/>
    <property type="match status" value="1"/>
</dbReference>
<accession>A0A3B7MY54</accession>
<proteinExistence type="predicted"/>
<dbReference type="KEGG" id="pseg:D3H65_01940"/>
<dbReference type="Pfam" id="PF16392">
    <property type="entry name" value="DUF5001"/>
    <property type="match status" value="1"/>
</dbReference>
<keyword evidence="3" id="KW-1185">Reference proteome</keyword>
<evidence type="ECO:0000259" key="1">
    <source>
        <dbReference type="SMART" id="SM00481"/>
    </source>
</evidence>
<dbReference type="EMBL" id="CP032157">
    <property type="protein sequence ID" value="AXY78483.1"/>
    <property type="molecule type" value="Genomic_DNA"/>
</dbReference>
<evidence type="ECO:0000313" key="3">
    <source>
        <dbReference type="Proteomes" id="UP000263900"/>
    </source>
</evidence>
<dbReference type="SUPFAM" id="SSF89550">
    <property type="entry name" value="PHP domain-like"/>
    <property type="match status" value="1"/>
</dbReference>
<sequence length="333" mass="37488">MKCDLHMHTVFSDGAVWPDIRVAEALKDGLDAISLTEHLEYQPHKADIPHPDRNRSYELALKEAKDHHLLIIRGSEITRKMPPGHNNAIFIEDANKMLVDDSVAVFREAKRQNAFTFWNHPMWVAQRPDGISTLTPMHKMLIKEKLLDGIEVVNDNSYSDEALQIALDNNLTIMGTSDVHQLIDWTFGVPQGGHRPITLVFAKDSSIEGIKEGLMNRRTVAFFKDLLIGRDEWLLPLLKESLKITSAAYTEKTTVLKLEIENLTSAAFTLMNKSKYTFHGHSDLVTIAPGEKVVLEVKTKDKLNTIDLPFEVLNAIHAPNSHPSITLSAKTTF</sequence>